<dbReference type="OrthoDB" id="1699974at2759"/>
<reference evidence="2 3" key="1">
    <citation type="journal article" date="2018" name="Mol. Plant">
        <title>The genome of Artemisia annua provides insight into the evolution of Asteraceae family and artemisinin biosynthesis.</title>
        <authorList>
            <person name="Shen Q."/>
            <person name="Zhang L."/>
            <person name="Liao Z."/>
            <person name="Wang S."/>
            <person name="Yan T."/>
            <person name="Shi P."/>
            <person name="Liu M."/>
            <person name="Fu X."/>
            <person name="Pan Q."/>
            <person name="Wang Y."/>
            <person name="Lv Z."/>
            <person name="Lu X."/>
            <person name="Zhang F."/>
            <person name="Jiang W."/>
            <person name="Ma Y."/>
            <person name="Chen M."/>
            <person name="Hao X."/>
            <person name="Li L."/>
            <person name="Tang Y."/>
            <person name="Lv G."/>
            <person name="Zhou Y."/>
            <person name="Sun X."/>
            <person name="Brodelius P.E."/>
            <person name="Rose J.K.C."/>
            <person name="Tang K."/>
        </authorList>
    </citation>
    <scope>NUCLEOTIDE SEQUENCE [LARGE SCALE GENOMIC DNA]</scope>
    <source>
        <strain evidence="3">cv. Huhao1</strain>
        <tissue evidence="2">Leaf</tissue>
    </source>
</reference>
<dbReference type="STRING" id="35608.A0A2U1PEU4"/>
<evidence type="ECO:0000259" key="1">
    <source>
        <dbReference type="Pfam" id="PF26138"/>
    </source>
</evidence>
<name>A0A2U1PEU4_ARTAN</name>
<evidence type="ECO:0000313" key="3">
    <source>
        <dbReference type="Proteomes" id="UP000245207"/>
    </source>
</evidence>
<feature type="domain" description="DUF8040" evidence="1">
    <location>
        <begin position="11"/>
        <end position="88"/>
    </location>
</feature>
<protein>
    <recommendedName>
        <fullName evidence="1">DUF8040 domain-containing protein</fullName>
    </recommendedName>
</protein>
<dbReference type="Pfam" id="PF26138">
    <property type="entry name" value="DUF8040"/>
    <property type="match status" value="1"/>
</dbReference>
<dbReference type="AlphaFoldDB" id="A0A2U1PEU4"/>
<comment type="caution">
    <text evidence="2">The sequence shown here is derived from an EMBL/GenBank/DDBJ whole genome shotgun (WGS) entry which is preliminary data.</text>
</comment>
<keyword evidence="3" id="KW-1185">Reference proteome</keyword>
<organism evidence="2 3">
    <name type="scientific">Artemisia annua</name>
    <name type="common">Sweet wormwood</name>
    <dbReference type="NCBI Taxonomy" id="35608"/>
    <lineage>
        <taxon>Eukaryota</taxon>
        <taxon>Viridiplantae</taxon>
        <taxon>Streptophyta</taxon>
        <taxon>Embryophyta</taxon>
        <taxon>Tracheophyta</taxon>
        <taxon>Spermatophyta</taxon>
        <taxon>Magnoliopsida</taxon>
        <taxon>eudicotyledons</taxon>
        <taxon>Gunneridae</taxon>
        <taxon>Pentapetalae</taxon>
        <taxon>asterids</taxon>
        <taxon>campanulids</taxon>
        <taxon>Asterales</taxon>
        <taxon>Asteraceae</taxon>
        <taxon>Asteroideae</taxon>
        <taxon>Anthemideae</taxon>
        <taxon>Artemisiinae</taxon>
        <taxon>Artemisia</taxon>
    </lineage>
</organism>
<evidence type="ECO:0000313" key="2">
    <source>
        <dbReference type="EMBL" id="PWA84262.1"/>
    </source>
</evidence>
<dbReference type="InterPro" id="IPR058353">
    <property type="entry name" value="DUF8040"/>
</dbReference>
<gene>
    <name evidence="2" type="ORF">CTI12_AA156340</name>
</gene>
<sequence>MWSMVYQSDTMSVVNIRMSIPAFSKLCELLETKGGLRNSKHMLVDEQVAMFLHTLAHNEKNRIIVNRFQRSGETISRYFKLVLDVVCRLHKEFCKTPVRVPNNETDERWKWFKGRLGALDGTYIKVKVPTCDRKPYWTRKGEICTNVLGECTRDLMFSYVLAGWEGSAAESRVLRDAISRPNGLKITREMSQDPLDNEVAMDHTQDGNEHDNVISTVETSQGWSDRRDNLANDMFNEWNITHGKLS</sequence>
<dbReference type="Proteomes" id="UP000245207">
    <property type="component" value="Unassembled WGS sequence"/>
</dbReference>
<dbReference type="PANTHER" id="PTHR22930:SF281">
    <property type="entry name" value="NUCLEASE"/>
    <property type="match status" value="1"/>
</dbReference>
<accession>A0A2U1PEU4</accession>
<dbReference type="PANTHER" id="PTHR22930">
    <property type="match status" value="1"/>
</dbReference>
<dbReference type="InterPro" id="IPR045249">
    <property type="entry name" value="HARBI1-like"/>
</dbReference>
<dbReference type="EMBL" id="PKPP01001246">
    <property type="protein sequence ID" value="PWA84262.1"/>
    <property type="molecule type" value="Genomic_DNA"/>
</dbReference>
<proteinExistence type="predicted"/>